<accession>A0A0C1NGB2</accession>
<comment type="caution">
    <text evidence="1">The sequence shown here is derived from an EMBL/GenBank/DDBJ whole genome shotgun (WGS) entry which is preliminary data.</text>
</comment>
<evidence type="ECO:0000313" key="1">
    <source>
        <dbReference type="EMBL" id="KIE13912.1"/>
    </source>
</evidence>
<name>A0A0C1NGB2_9CYAN</name>
<dbReference type="EMBL" id="JHEG02000001">
    <property type="protein sequence ID" value="KIE13912.1"/>
    <property type="molecule type" value="Genomic_DNA"/>
</dbReference>
<gene>
    <name evidence="1" type="ORF">DA73_0200665</name>
</gene>
<reference evidence="1" key="1">
    <citation type="journal article" date="2015" name="Genome Announc.">
        <title>Draft Genome Sequence of Tolypothrix boutellei Strain VB521301.</title>
        <authorList>
            <person name="Chandrababunaidu M.M."/>
            <person name="Singh D."/>
            <person name="Sen D."/>
            <person name="Bhan S."/>
            <person name="Das S."/>
            <person name="Gupta A."/>
            <person name="Adhikary S.P."/>
            <person name="Tripathy S."/>
        </authorList>
    </citation>
    <scope>NUCLEOTIDE SEQUENCE</scope>
    <source>
        <strain evidence="1">VB521301</strain>
    </source>
</reference>
<sequence length="202" mass="23146">MDYCEILKVLPQQELEPRQFLRICFGIANLSPELLLEEETKFQYSSACIKLLSGLLGISKQAVRKWGNNPNFDKMPQHTRLTLAYINKCNLNKAIINAIVKGEQYTPPSATAEIFLKKVFFEGMTPSQRLATVTHINFRPQCIKTLSQVLKIAASTVQEWGQDISFKKMPKYHQYTLGYALVILQQHQQHQEEQVLKLPVPV</sequence>
<dbReference type="STRING" id="1479485.DA73_0200665"/>
<organism evidence="1">
    <name type="scientific">Tolypothrix bouteillei VB521301</name>
    <dbReference type="NCBI Taxonomy" id="1479485"/>
    <lineage>
        <taxon>Bacteria</taxon>
        <taxon>Bacillati</taxon>
        <taxon>Cyanobacteriota</taxon>
        <taxon>Cyanophyceae</taxon>
        <taxon>Nostocales</taxon>
        <taxon>Tolypothrichaceae</taxon>
        <taxon>Tolypothrix</taxon>
    </lineage>
</organism>
<protein>
    <submittedName>
        <fullName evidence="1">Uncharacterized protein</fullName>
    </submittedName>
</protein>
<proteinExistence type="predicted"/>
<dbReference type="OrthoDB" id="515338at2"/>
<dbReference type="AlphaFoldDB" id="A0A0C1NGB2"/>